<evidence type="ECO:0000256" key="2">
    <source>
        <dbReference type="ARBA" id="ARBA00022643"/>
    </source>
</evidence>
<dbReference type="InterPro" id="IPR051814">
    <property type="entry name" value="NAD(P)H-dep_FMN_reductase"/>
</dbReference>
<keyword evidence="3" id="KW-0560">Oxidoreductase</keyword>
<name>A0A285D3F7_9BACI</name>
<dbReference type="Proteomes" id="UP000219546">
    <property type="component" value="Unassembled WGS sequence"/>
</dbReference>
<proteinExistence type="predicted"/>
<evidence type="ECO:0000313" key="5">
    <source>
        <dbReference type="EMBL" id="SNX74354.1"/>
    </source>
</evidence>
<dbReference type="Gene3D" id="3.40.50.360">
    <property type="match status" value="1"/>
</dbReference>
<accession>A0A285D3F7</accession>
<gene>
    <name evidence="5" type="ORF">SAMN05877753_10956</name>
</gene>
<sequence length="189" mass="21034">MFKVLLISGSPAKPAHTTALVKEVGSQLQKKGCQITIWDLQERPLPFVDPYYHHHPERNPDPVVKEFVQLTIEADSFVLGSPNYHNSYSGILKNALDILNMDNFNGKPVGLVANGGGIRSTQPLDHLRIVVRGLLGLAIPMQIAACKSDFTLQGETYMINSSDINNRIAAFTNQLINYMEKLNNKSYIK</sequence>
<evidence type="ECO:0000256" key="3">
    <source>
        <dbReference type="ARBA" id="ARBA00023002"/>
    </source>
</evidence>
<organism evidence="5 6">
    <name type="scientific">Bacillus oleivorans</name>
    <dbReference type="NCBI Taxonomy" id="1448271"/>
    <lineage>
        <taxon>Bacteria</taxon>
        <taxon>Bacillati</taxon>
        <taxon>Bacillota</taxon>
        <taxon>Bacilli</taxon>
        <taxon>Bacillales</taxon>
        <taxon>Bacillaceae</taxon>
        <taxon>Bacillus</taxon>
    </lineage>
</organism>
<evidence type="ECO:0000256" key="1">
    <source>
        <dbReference type="ARBA" id="ARBA00022630"/>
    </source>
</evidence>
<dbReference type="AlphaFoldDB" id="A0A285D3F7"/>
<evidence type="ECO:0000259" key="4">
    <source>
        <dbReference type="Pfam" id="PF03358"/>
    </source>
</evidence>
<feature type="domain" description="NADPH-dependent FMN reductase-like" evidence="4">
    <location>
        <begin position="3"/>
        <end position="141"/>
    </location>
</feature>
<dbReference type="Pfam" id="PF03358">
    <property type="entry name" value="FMN_red"/>
    <property type="match status" value="1"/>
</dbReference>
<dbReference type="GO" id="GO:0016491">
    <property type="term" value="F:oxidoreductase activity"/>
    <property type="evidence" value="ECO:0007669"/>
    <property type="project" value="UniProtKB-KW"/>
</dbReference>
<dbReference type="SUPFAM" id="SSF52218">
    <property type="entry name" value="Flavoproteins"/>
    <property type="match status" value="1"/>
</dbReference>
<dbReference type="PANTHER" id="PTHR43408:SF2">
    <property type="entry name" value="FMN REDUCTASE (NADPH)"/>
    <property type="match status" value="1"/>
</dbReference>
<dbReference type="PANTHER" id="PTHR43408">
    <property type="entry name" value="FMN REDUCTASE (NADPH)"/>
    <property type="match status" value="1"/>
</dbReference>
<keyword evidence="1" id="KW-0285">Flavoprotein</keyword>
<reference evidence="5 6" key="1">
    <citation type="submission" date="2017-08" db="EMBL/GenBank/DDBJ databases">
        <authorList>
            <person name="de Groot N.N."/>
        </authorList>
    </citation>
    <scope>NUCLEOTIDE SEQUENCE [LARGE SCALE GENOMIC DNA]</scope>
    <source>
        <strain evidence="5 6">JC228</strain>
    </source>
</reference>
<dbReference type="EMBL" id="OAOP01000009">
    <property type="protein sequence ID" value="SNX74354.1"/>
    <property type="molecule type" value="Genomic_DNA"/>
</dbReference>
<protein>
    <submittedName>
        <fullName evidence="5">NAD(P)H-dependent FMN reductase</fullName>
    </submittedName>
</protein>
<dbReference type="InterPro" id="IPR029039">
    <property type="entry name" value="Flavoprotein-like_sf"/>
</dbReference>
<keyword evidence="2" id="KW-0288">FMN</keyword>
<dbReference type="OrthoDB" id="9790975at2"/>
<dbReference type="RefSeq" id="WP_097159907.1">
    <property type="nucleotide sequence ID" value="NZ_JBEPMQ010000009.1"/>
</dbReference>
<evidence type="ECO:0000313" key="6">
    <source>
        <dbReference type="Proteomes" id="UP000219546"/>
    </source>
</evidence>
<keyword evidence="6" id="KW-1185">Reference proteome</keyword>
<dbReference type="InterPro" id="IPR005025">
    <property type="entry name" value="FMN_Rdtase-like_dom"/>
</dbReference>